<dbReference type="EMBL" id="CM042028">
    <property type="protein sequence ID" value="KAI3797254.1"/>
    <property type="molecule type" value="Genomic_DNA"/>
</dbReference>
<keyword evidence="2" id="KW-1185">Reference proteome</keyword>
<evidence type="ECO:0000313" key="1">
    <source>
        <dbReference type="EMBL" id="KAI3797254.1"/>
    </source>
</evidence>
<accession>A0ACB9HNF6</accession>
<evidence type="ECO:0000313" key="2">
    <source>
        <dbReference type="Proteomes" id="UP001056120"/>
    </source>
</evidence>
<sequence>MYCFNYLEYLFLLENEGVEVMFEIESSPNCRELVTTTNNQQPLLPNLQRLYLRYLKSMSHVWKCNNWNKFLSLEKQSSFQNLTTIQIWDCNRIRYLFSPLMVKLLSDLKTISIFGCYSMEEVVSNRDDKHEEMTTSITHTTTTFFPHLQSLEFGGLKNLKLIGGGVHDEFKSSQAGVPSWSLCQYTRKIDIGGCDALSRLIPCYAVGQMQNLQVLKVTYCESLMEIVLIMSCNLLKHVFPFSSLESLTQLEELIIRECKVIVKKENGEQKDVVVFPRVKCIELSDLPNIDGFFLGMNEFQWPLLEKVMLNKCPRMMVFTSGQSTIPKLKYIHTRLGKHSLECTLTWLQTSMRTPYHERL</sequence>
<protein>
    <submittedName>
        <fullName evidence="1">Uncharacterized protein</fullName>
    </submittedName>
</protein>
<gene>
    <name evidence="1" type="ORF">L1987_32509</name>
</gene>
<proteinExistence type="predicted"/>
<comment type="caution">
    <text evidence="1">The sequence shown here is derived from an EMBL/GenBank/DDBJ whole genome shotgun (WGS) entry which is preliminary data.</text>
</comment>
<dbReference type="Proteomes" id="UP001056120">
    <property type="component" value="Linkage Group LG11"/>
</dbReference>
<reference evidence="1 2" key="2">
    <citation type="journal article" date="2022" name="Mol. Ecol. Resour.">
        <title>The genomes of chicory, endive, great burdock and yacon provide insights into Asteraceae paleo-polyploidization history and plant inulin production.</title>
        <authorList>
            <person name="Fan W."/>
            <person name="Wang S."/>
            <person name="Wang H."/>
            <person name="Wang A."/>
            <person name="Jiang F."/>
            <person name="Liu H."/>
            <person name="Zhao H."/>
            <person name="Xu D."/>
            <person name="Zhang Y."/>
        </authorList>
    </citation>
    <scope>NUCLEOTIDE SEQUENCE [LARGE SCALE GENOMIC DNA]</scope>
    <source>
        <strain evidence="2">cv. Yunnan</strain>
        <tissue evidence="1">Leaves</tissue>
    </source>
</reference>
<name>A0ACB9HNF6_9ASTR</name>
<reference evidence="2" key="1">
    <citation type="journal article" date="2022" name="Mol. Ecol. Resour.">
        <title>The genomes of chicory, endive, great burdock and yacon provide insights into Asteraceae palaeo-polyploidization history and plant inulin production.</title>
        <authorList>
            <person name="Fan W."/>
            <person name="Wang S."/>
            <person name="Wang H."/>
            <person name="Wang A."/>
            <person name="Jiang F."/>
            <person name="Liu H."/>
            <person name="Zhao H."/>
            <person name="Xu D."/>
            <person name="Zhang Y."/>
        </authorList>
    </citation>
    <scope>NUCLEOTIDE SEQUENCE [LARGE SCALE GENOMIC DNA]</scope>
    <source>
        <strain evidence="2">cv. Yunnan</strain>
    </source>
</reference>
<organism evidence="1 2">
    <name type="scientific">Smallanthus sonchifolius</name>
    <dbReference type="NCBI Taxonomy" id="185202"/>
    <lineage>
        <taxon>Eukaryota</taxon>
        <taxon>Viridiplantae</taxon>
        <taxon>Streptophyta</taxon>
        <taxon>Embryophyta</taxon>
        <taxon>Tracheophyta</taxon>
        <taxon>Spermatophyta</taxon>
        <taxon>Magnoliopsida</taxon>
        <taxon>eudicotyledons</taxon>
        <taxon>Gunneridae</taxon>
        <taxon>Pentapetalae</taxon>
        <taxon>asterids</taxon>
        <taxon>campanulids</taxon>
        <taxon>Asterales</taxon>
        <taxon>Asteraceae</taxon>
        <taxon>Asteroideae</taxon>
        <taxon>Heliantheae alliance</taxon>
        <taxon>Millerieae</taxon>
        <taxon>Smallanthus</taxon>
    </lineage>
</organism>